<name>A0A0B8N480_9NOCA</name>
<accession>A0A0B8N480</accession>
<reference evidence="12" key="1">
    <citation type="submission" date="2015-07" db="EMBL/GenBank/DDBJ databases">
        <title>Nocardia seriolae U-1 whole genome shotgun sequence.</title>
        <authorList>
            <person name="Imajoh M."/>
            <person name="Fukumoto Y."/>
            <person name="Sukeda M."/>
            <person name="Yamane J."/>
            <person name="Yamasaki K."/>
            <person name="Shimizu M."/>
            <person name="Ohnishi K."/>
            <person name="Oshima S."/>
        </authorList>
    </citation>
    <scope>NUCLEOTIDE SEQUENCE [LARGE SCALE GENOMIC DNA]</scope>
    <source>
        <strain evidence="12">U-1</strain>
    </source>
</reference>
<feature type="domain" description="PIN" evidence="9">
    <location>
        <begin position="4"/>
        <end position="122"/>
    </location>
</feature>
<keyword evidence="4 8" id="KW-0479">Metal-binding</keyword>
<evidence type="ECO:0000313" key="10">
    <source>
        <dbReference type="EMBL" id="APA94884.1"/>
    </source>
</evidence>
<evidence type="ECO:0000256" key="2">
    <source>
        <dbReference type="ARBA" id="ARBA00022649"/>
    </source>
</evidence>
<dbReference type="HAMAP" id="MF_00265">
    <property type="entry name" value="VapC_Nob1"/>
    <property type="match status" value="1"/>
</dbReference>
<feature type="binding site" evidence="8">
    <location>
        <position position="7"/>
    </location>
    <ligand>
        <name>Mg(2+)</name>
        <dbReference type="ChEBI" id="CHEBI:18420"/>
    </ligand>
</feature>
<keyword evidence="12" id="KW-1185">Reference proteome</keyword>
<evidence type="ECO:0000313" key="12">
    <source>
        <dbReference type="Proteomes" id="UP000037179"/>
    </source>
</evidence>
<comment type="similarity">
    <text evidence="7 8">Belongs to the PINc/VapC protein family.</text>
</comment>
<keyword evidence="5 8" id="KW-0378">Hydrolase</keyword>
<comment type="cofactor">
    <cofactor evidence="1 8">
        <name>Mg(2+)</name>
        <dbReference type="ChEBI" id="CHEBI:18420"/>
    </cofactor>
</comment>
<evidence type="ECO:0000256" key="5">
    <source>
        <dbReference type="ARBA" id="ARBA00022801"/>
    </source>
</evidence>
<dbReference type="GO" id="GO:0090729">
    <property type="term" value="F:toxin activity"/>
    <property type="evidence" value="ECO:0007669"/>
    <property type="project" value="UniProtKB-KW"/>
</dbReference>
<comment type="function">
    <text evidence="8">Toxic component of a toxin-antitoxin (TA) system. An RNase.</text>
</comment>
<reference evidence="10 13" key="3">
    <citation type="submission" date="2016-10" db="EMBL/GenBank/DDBJ databases">
        <title>Genome sequence of Nocardia seriolae strain EM150506, isolated from Anguila japonica.</title>
        <authorList>
            <person name="Han H.-J."/>
        </authorList>
    </citation>
    <scope>NUCLEOTIDE SEQUENCE [LARGE SCALE GENOMIC DNA]</scope>
    <source>
        <strain evidence="10 13">EM150506</strain>
    </source>
</reference>
<dbReference type="InterPro" id="IPR029060">
    <property type="entry name" value="PIN-like_dom_sf"/>
</dbReference>
<dbReference type="GO" id="GO:0000287">
    <property type="term" value="F:magnesium ion binding"/>
    <property type="evidence" value="ECO:0007669"/>
    <property type="project" value="UniProtKB-UniRule"/>
</dbReference>
<dbReference type="EMBL" id="CP017839">
    <property type="protein sequence ID" value="APA94884.1"/>
    <property type="molecule type" value="Genomic_DNA"/>
</dbReference>
<dbReference type="Proteomes" id="UP000037179">
    <property type="component" value="Unassembled WGS sequence"/>
</dbReference>
<dbReference type="RefSeq" id="WP_033087611.1">
    <property type="nucleotide sequence ID" value="NZ_AP017900.1"/>
</dbReference>
<feature type="binding site" evidence="8">
    <location>
        <position position="97"/>
    </location>
    <ligand>
        <name>Mg(2+)</name>
        <dbReference type="ChEBI" id="CHEBI:18420"/>
    </ligand>
</feature>
<evidence type="ECO:0000313" key="11">
    <source>
        <dbReference type="EMBL" id="GAP28641.1"/>
    </source>
</evidence>
<evidence type="ECO:0000256" key="6">
    <source>
        <dbReference type="ARBA" id="ARBA00022842"/>
    </source>
</evidence>
<dbReference type="EMBL" id="BBYQ01000039">
    <property type="protein sequence ID" value="GAP28641.1"/>
    <property type="molecule type" value="Genomic_DNA"/>
</dbReference>
<keyword evidence="8" id="KW-0800">Toxin</keyword>
<dbReference type="Proteomes" id="UP000180166">
    <property type="component" value="Chromosome"/>
</dbReference>
<evidence type="ECO:0000256" key="8">
    <source>
        <dbReference type="HAMAP-Rule" id="MF_00265"/>
    </source>
</evidence>
<gene>
    <name evidence="8" type="primary">vapC</name>
    <name evidence="10" type="ORF">NS506_00805</name>
    <name evidence="11" type="ORF">NSK11_contig00039-0042</name>
</gene>
<evidence type="ECO:0000256" key="4">
    <source>
        <dbReference type="ARBA" id="ARBA00022723"/>
    </source>
</evidence>
<dbReference type="GO" id="GO:0016787">
    <property type="term" value="F:hydrolase activity"/>
    <property type="evidence" value="ECO:0007669"/>
    <property type="project" value="UniProtKB-KW"/>
</dbReference>
<dbReference type="SUPFAM" id="SSF88723">
    <property type="entry name" value="PIN domain-like"/>
    <property type="match status" value="1"/>
</dbReference>
<evidence type="ECO:0000259" key="9">
    <source>
        <dbReference type="Pfam" id="PF01850"/>
    </source>
</evidence>
<dbReference type="AlphaFoldDB" id="A0A0B8N480"/>
<dbReference type="OrthoDB" id="5185254at2"/>
<dbReference type="GeneID" id="93371550"/>
<dbReference type="EC" id="3.1.-.-" evidence="8"/>
<evidence type="ECO:0000256" key="3">
    <source>
        <dbReference type="ARBA" id="ARBA00022722"/>
    </source>
</evidence>
<keyword evidence="2 8" id="KW-1277">Toxin-antitoxin system</keyword>
<evidence type="ECO:0000256" key="7">
    <source>
        <dbReference type="ARBA" id="ARBA00038093"/>
    </source>
</evidence>
<organism evidence="11 12">
    <name type="scientific">Nocardia seriolae</name>
    <dbReference type="NCBI Taxonomy" id="37332"/>
    <lineage>
        <taxon>Bacteria</taxon>
        <taxon>Bacillati</taxon>
        <taxon>Actinomycetota</taxon>
        <taxon>Actinomycetes</taxon>
        <taxon>Mycobacteriales</taxon>
        <taxon>Nocardiaceae</taxon>
        <taxon>Nocardia</taxon>
    </lineage>
</organism>
<reference evidence="11 12" key="2">
    <citation type="journal article" date="2016" name="Genome Announc.">
        <title>Draft Genome Sequence of Erythromycin- and Oxytetracycline-Sensitive Nocardia seriolae Strain U-1 (NBRC 110359).</title>
        <authorList>
            <person name="Imajoh M."/>
            <person name="Sukeda M."/>
            <person name="Shimizu M."/>
            <person name="Yamane J."/>
            <person name="Ohnishi K."/>
            <person name="Oshima S."/>
        </authorList>
    </citation>
    <scope>NUCLEOTIDE SEQUENCE [LARGE SCALE GENOMIC DNA]</scope>
    <source>
        <strain evidence="11 12">U-1</strain>
    </source>
</reference>
<protein>
    <recommendedName>
        <fullName evidence="8">Ribonuclease VapC</fullName>
        <shortName evidence="8">RNase VapC</shortName>
        <ecNumber evidence="8">3.1.-.-</ecNumber>
    </recommendedName>
    <alternativeName>
        <fullName evidence="8">Toxin VapC</fullName>
    </alternativeName>
</protein>
<dbReference type="InterPro" id="IPR022907">
    <property type="entry name" value="VapC_family"/>
</dbReference>
<dbReference type="Gene3D" id="3.40.50.1010">
    <property type="entry name" value="5'-nuclease"/>
    <property type="match status" value="1"/>
</dbReference>
<dbReference type="PANTHER" id="PTHR33653">
    <property type="entry name" value="RIBONUCLEASE VAPC2"/>
    <property type="match status" value="1"/>
</dbReference>
<evidence type="ECO:0000313" key="13">
    <source>
        <dbReference type="Proteomes" id="UP000180166"/>
    </source>
</evidence>
<proteinExistence type="inferred from homology"/>
<dbReference type="InterPro" id="IPR002716">
    <property type="entry name" value="PIN_dom"/>
</dbReference>
<dbReference type="KEGG" id="nsr:NS506_00805"/>
<evidence type="ECO:0000256" key="1">
    <source>
        <dbReference type="ARBA" id="ARBA00001946"/>
    </source>
</evidence>
<keyword evidence="6 8" id="KW-0460">Magnesium</keyword>
<dbReference type="Pfam" id="PF01850">
    <property type="entry name" value="PIN"/>
    <property type="match status" value="1"/>
</dbReference>
<dbReference type="PANTHER" id="PTHR33653:SF1">
    <property type="entry name" value="RIBONUCLEASE VAPC2"/>
    <property type="match status" value="1"/>
</dbReference>
<dbReference type="InterPro" id="IPR050556">
    <property type="entry name" value="Type_II_TA_system_RNase"/>
</dbReference>
<dbReference type="GO" id="GO:0004540">
    <property type="term" value="F:RNA nuclease activity"/>
    <property type="evidence" value="ECO:0007669"/>
    <property type="project" value="InterPro"/>
</dbReference>
<keyword evidence="3 8" id="KW-0540">Nuclease</keyword>
<sequence length="139" mass="15415">MIGYLVDSSALWRILRDRALVERWLGPAAEGDLHSCYPQRAEFLRSARNLKEYSQLCGMFDTLYSDVTVPKSAGLWIAGLQHRAAEDGCHRSLSAVDLQICATAAYHGLVVVHDDADFVTAARFATELRQLNVHDGPLT</sequence>